<dbReference type="AlphaFoldDB" id="A0A7G9W573"/>
<dbReference type="PANTHER" id="PTHR33171:SF17">
    <property type="entry name" value="LARA-LIKE N-TERMINAL DOMAIN-CONTAINING PROTEIN"/>
    <property type="match status" value="1"/>
</dbReference>
<dbReference type="GO" id="GO:0050043">
    <property type="term" value="F:lactate racemase activity"/>
    <property type="evidence" value="ECO:0007669"/>
    <property type="project" value="InterPro"/>
</dbReference>
<dbReference type="Gene3D" id="3.40.50.11440">
    <property type="match status" value="1"/>
</dbReference>
<name>A0A7G9W573_ALKCA</name>
<evidence type="ECO:0000313" key="3">
    <source>
        <dbReference type="EMBL" id="QNO13835.1"/>
    </source>
</evidence>
<dbReference type="Proteomes" id="UP000516160">
    <property type="component" value="Chromosome"/>
</dbReference>
<keyword evidence="4" id="KW-1185">Reference proteome</keyword>
<dbReference type="Pfam" id="PF21113">
    <property type="entry name" value="LarA_C"/>
    <property type="match status" value="1"/>
</dbReference>
<dbReference type="InterPro" id="IPR048068">
    <property type="entry name" value="LarA-like"/>
</dbReference>
<accession>A0A7G9W573</accession>
<dbReference type="RefSeq" id="WP_213167498.1">
    <property type="nucleotide sequence ID" value="NZ_CP058559.1"/>
</dbReference>
<proteinExistence type="predicted"/>
<dbReference type="Gene3D" id="3.90.226.30">
    <property type="match status" value="1"/>
</dbReference>
<dbReference type="InterPro" id="IPR048520">
    <property type="entry name" value="LarA_C"/>
</dbReference>
<evidence type="ECO:0000313" key="4">
    <source>
        <dbReference type="Proteomes" id="UP000516160"/>
    </source>
</evidence>
<dbReference type="InterPro" id="IPR047926">
    <property type="entry name" value="Ni_dep_LarA"/>
</dbReference>
<gene>
    <name evidence="3" type="primary">larA</name>
    <name evidence="3" type="ORF">HYG86_03175</name>
</gene>
<dbReference type="Pfam" id="PF09861">
    <property type="entry name" value="Lar_N"/>
    <property type="match status" value="1"/>
</dbReference>
<reference evidence="3 4" key="1">
    <citation type="submission" date="2020-07" db="EMBL/GenBank/DDBJ databases">
        <title>Alkalicella. sp. LB2 genome.</title>
        <authorList>
            <person name="Postec A."/>
            <person name="Quemeneur M."/>
        </authorList>
    </citation>
    <scope>NUCLEOTIDE SEQUENCE [LARGE SCALE GENOMIC DNA]</scope>
    <source>
        <strain evidence="3 4">LB2</strain>
    </source>
</reference>
<dbReference type="EMBL" id="CP058559">
    <property type="protein sequence ID" value="QNO13835.1"/>
    <property type="molecule type" value="Genomic_DNA"/>
</dbReference>
<dbReference type="KEGG" id="acae:HYG86_03175"/>
<evidence type="ECO:0000259" key="1">
    <source>
        <dbReference type="Pfam" id="PF09861"/>
    </source>
</evidence>
<dbReference type="NCBIfam" id="NF033504">
    <property type="entry name" value="Ni_dep_LarA"/>
    <property type="match status" value="1"/>
</dbReference>
<organism evidence="3 4">
    <name type="scientific">Alkalicella caledoniensis</name>
    <dbReference type="NCBI Taxonomy" id="2731377"/>
    <lineage>
        <taxon>Bacteria</taxon>
        <taxon>Bacillati</taxon>
        <taxon>Bacillota</taxon>
        <taxon>Clostridia</taxon>
        <taxon>Eubacteriales</taxon>
        <taxon>Proteinivoracaceae</taxon>
        <taxon>Alkalicella</taxon>
    </lineage>
</organism>
<evidence type="ECO:0000259" key="2">
    <source>
        <dbReference type="Pfam" id="PF21113"/>
    </source>
</evidence>
<feature type="domain" description="LarA-like N-terminal" evidence="1">
    <location>
        <begin position="8"/>
        <end position="213"/>
    </location>
</feature>
<protein>
    <submittedName>
        <fullName evidence="3">Nickel-dependent lactate racemase</fullName>
    </submittedName>
</protein>
<dbReference type="InterPro" id="IPR018657">
    <property type="entry name" value="LarA-like_N"/>
</dbReference>
<dbReference type="InterPro" id="IPR043166">
    <property type="entry name" value="LarA-like_C"/>
</dbReference>
<sequence length="424" mass="46915">MAKIKIPYSTTFVDAEIPDENLIAVLESKAHHFVPDVNEEQLVERALDNPIDSESLEELVKGKKNMVIITSDHTRPVPSKVTLPIVLRRIRKVNPNIDITILIATGFHRATTHQEMLNKFGEEIVNNEKLVNHVSWDKHDMKYVGILPSGGELWLNKLVMETELLISEGFIEPHFFAGFSGGRKSVLPGVAGKETVLANHCSEFIASPHARTGILNNNPIHKDMIFAAEQAKLAFILNVIIDADKKIIHAVAGDPQKAHEKGCEFVTELAVVEKKPADIVVTSNGGYPLDQNIYQTVKGMTAAEASCAEGGVIIILSACNDGHGGEAFYKYMAEASSPHEVTKKVLQIPRDKTLPDQWEFQILARILEKHTVFIVTDQCDKNMIESMHIKHSFTFDEALQKALEIKGEKASITVIPDGVSVIVK</sequence>
<feature type="domain" description="Lactate racemase C-terminal" evidence="2">
    <location>
        <begin position="272"/>
        <end position="423"/>
    </location>
</feature>
<dbReference type="PANTHER" id="PTHR33171">
    <property type="entry name" value="LAR_N DOMAIN-CONTAINING PROTEIN"/>
    <property type="match status" value="1"/>
</dbReference>